<feature type="transmembrane region" description="Helical" evidence="5">
    <location>
        <begin position="174"/>
        <end position="195"/>
    </location>
</feature>
<comment type="subcellular location">
    <subcellularLocation>
        <location evidence="1">Membrane</location>
        <topology evidence="1">Multi-pass membrane protein</topology>
    </subcellularLocation>
</comment>
<dbReference type="SUPFAM" id="SSF103473">
    <property type="entry name" value="MFS general substrate transporter"/>
    <property type="match status" value="1"/>
</dbReference>
<feature type="transmembrane region" description="Helical" evidence="5">
    <location>
        <begin position="288"/>
        <end position="312"/>
    </location>
</feature>
<dbReference type="InterPro" id="IPR005828">
    <property type="entry name" value="MFS_sugar_transport-like"/>
</dbReference>
<feature type="transmembrane region" description="Helical" evidence="5">
    <location>
        <begin position="63"/>
        <end position="86"/>
    </location>
</feature>
<dbReference type="PROSITE" id="PS00216">
    <property type="entry name" value="SUGAR_TRANSPORT_1"/>
    <property type="match status" value="1"/>
</dbReference>
<dbReference type="AlphaFoldDB" id="A0AAW1V6L1"/>
<evidence type="ECO:0000313" key="7">
    <source>
        <dbReference type="EMBL" id="KAK9887705.1"/>
    </source>
</evidence>
<gene>
    <name evidence="7" type="ORF">WA026_000026</name>
</gene>
<accession>A0AAW1V6L1</accession>
<dbReference type="EMBL" id="JARQZJ010000121">
    <property type="protein sequence ID" value="KAK9887705.1"/>
    <property type="molecule type" value="Genomic_DNA"/>
</dbReference>
<feature type="domain" description="Major facilitator superfamily (MFS) profile" evidence="6">
    <location>
        <begin position="19"/>
        <end position="381"/>
    </location>
</feature>
<feature type="transmembrane region" description="Helical" evidence="5">
    <location>
        <begin position="319"/>
        <end position="341"/>
    </location>
</feature>
<dbReference type="GO" id="GO:0016020">
    <property type="term" value="C:membrane"/>
    <property type="evidence" value="ECO:0007669"/>
    <property type="project" value="UniProtKB-SubCell"/>
</dbReference>
<evidence type="ECO:0000256" key="1">
    <source>
        <dbReference type="ARBA" id="ARBA00004141"/>
    </source>
</evidence>
<evidence type="ECO:0000256" key="4">
    <source>
        <dbReference type="ARBA" id="ARBA00023136"/>
    </source>
</evidence>
<feature type="transmembrane region" description="Helical" evidence="5">
    <location>
        <begin position="93"/>
        <end position="114"/>
    </location>
</feature>
<dbReference type="PANTHER" id="PTHR48021">
    <property type="match status" value="1"/>
</dbReference>
<dbReference type="InterPro" id="IPR036259">
    <property type="entry name" value="MFS_trans_sf"/>
</dbReference>
<dbReference type="InterPro" id="IPR005829">
    <property type="entry name" value="Sugar_transporter_CS"/>
</dbReference>
<dbReference type="InterPro" id="IPR020846">
    <property type="entry name" value="MFS_dom"/>
</dbReference>
<dbReference type="InterPro" id="IPR050549">
    <property type="entry name" value="MFS_Trehalose_Transporter"/>
</dbReference>
<dbReference type="Gene3D" id="1.20.1250.20">
    <property type="entry name" value="MFS general substrate transporter like domains"/>
    <property type="match status" value="1"/>
</dbReference>
<feature type="transmembrane region" description="Helical" evidence="5">
    <location>
        <begin position="15"/>
        <end position="36"/>
    </location>
</feature>
<keyword evidence="8" id="KW-1185">Reference proteome</keyword>
<comment type="caution">
    <text evidence="7">The sequence shown here is derived from an EMBL/GenBank/DDBJ whole genome shotgun (WGS) entry which is preliminary data.</text>
</comment>
<evidence type="ECO:0000256" key="3">
    <source>
        <dbReference type="ARBA" id="ARBA00022989"/>
    </source>
</evidence>
<dbReference type="PANTHER" id="PTHR48021:SF47">
    <property type="entry name" value="GH17672P"/>
    <property type="match status" value="1"/>
</dbReference>
<keyword evidence="2 5" id="KW-0812">Transmembrane</keyword>
<dbReference type="Pfam" id="PF00083">
    <property type="entry name" value="Sugar_tr"/>
    <property type="match status" value="1"/>
</dbReference>
<evidence type="ECO:0000313" key="8">
    <source>
        <dbReference type="Proteomes" id="UP001431783"/>
    </source>
</evidence>
<organism evidence="7 8">
    <name type="scientific">Henosepilachna vigintioctopunctata</name>
    <dbReference type="NCBI Taxonomy" id="420089"/>
    <lineage>
        <taxon>Eukaryota</taxon>
        <taxon>Metazoa</taxon>
        <taxon>Ecdysozoa</taxon>
        <taxon>Arthropoda</taxon>
        <taxon>Hexapoda</taxon>
        <taxon>Insecta</taxon>
        <taxon>Pterygota</taxon>
        <taxon>Neoptera</taxon>
        <taxon>Endopterygota</taxon>
        <taxon>Coleoptera</taxon>
        <taxon>Polyphaga</taxon>
        <taxon>Cucujiformia</taxon>
        <taxon>Coccinelloidea</taxon>
        <taxon>Coccinellidae</taxon>
        <taxon>Epilachninae</taxon>
        <taxon>Epilachnini</taxon>
        <taxon>Henosepilachna</taxon>
    </lineage>
</organism>
<protein>
    <recommendedName>
        <fullName evidence="6">Major facilitator superfamily (MFS) profile domain-containing protein</fullName>
    </recommendedName>
</protein>
<proteinExistence type="predicted"/>
<evidence type="ECO:0000256" key="2">
    <source>
        <dbReference type="ARBA" id="ARBA00022692"/>
    </source>
</evidence>
<keyword evidence="3 5" id="KW-1133">Transmembrane helix</keyword>
<feature type="transmembrane region" description="Helical" evidence="5">
    <location>
        <begin position="254"/>
        <end position="276"/>
    </location>
</feature>
<evidence type="ECO:0000259" key="6">
    <source>
        <dbReference type="PROSITE" id="PS50850"/>
    </source>
</evidence>
<feature type="transmembrane region" description="Helical" evidence="5">
    <location>
        <begin position="120"/>
        <end position="137"/>
    </location>
</feature>
<dbReference type="GO" id="GO:0022857">
    <property type="term" value="F:transmembrane transporter activity"/>
    <property type="evidence" value="ECO:0007669"/>
    <property type="project" value="InterPro"/>
</dbReference>
<feature type="transmembrane region" description="Helical" evidence="5">
    <location>
        <begin position="149"/>
        <end position="168"/>
    </location>
</feature>
<name>A0AAW1V6L1_9CUCU</name>
<sequence length="381" mass="41966">MDTWIYFADKLGDSYNVFVPLVGSALCFLGGMSMSWSSPVLPKLNRTDDNPLGHAITEEQKDLIGSLFSIGGAIGPIVLIFSLELIGRKLTMAMLAMILSISHFVLAFISNIYVYYACRVAAGIGVSGSFGIVAVYVAEISSVKWRGTFLSLGTSYILAGCLVSYATGPYIPMVYFNLLIAIPAILYSIVFPLTCPESLYYTMQKYGSQSTKNILEKIRKGDSVEELDDIEKSIENSEHGTLMDIFRDKAGRKAFFICTSLLIIQQFSGVNVIITYSQSIFEEANISVAPELCSIIISAFQVGTCFITPLAAKYVDRKILLSISFLGVTFSNVLIGLYFTIENLTEYQWIPLVSLISFVIFITVVLVHFHGLLWGNCTPSK</sequence>
<reference evidence="7 8" key="1">
    <citation type="submission" date="2023-03" db="EMBL/GenBank/DDBJ databases">
        <title>Genome insight into feeding habits of ladybird beetles.</title>
        <authorList>
            <person name="Li H.-S."/>
            <person name="Huang Y.-H."/>
            <person name="Pang H."/>
        </authorList>
    </citation>
    <scope>NUCLEOTIDE SEQUENCE [LARGE SCALE GENOMIC DNA]</scope>
    <source>
        <strain evidence="7">SYSU_2023b</strain>
        <tissue evidence="7">Whole body</tissue>
    </source>
</reference>
<feature type="transmembrane region" description="Helical" evidence="5">
    <location>
        <begin position="347"/>
        <end position="373"/>
    </location>
</feature>
<evidence type="ECO:0000256" key="5">
    <source>
        <dbReference type="SAM" id="Phobius"/>
    </source>
</evidence>
<keyword evidence="4 5" id="KW-0472">Membrane</keyword>
<dbReference type="PROSITE" id="PS50850">
    <property type="entry name" value="MFS"/>
    <property type="match status" value="1"/>
</dbReference>
<dbReference type="Proteomes" id="UP001431783">
    <property type="component" value="Unassembled WGS sequence"/>
</dbReference>